<protein>
    <submittedName>
        <fullName evidence="2">Uncharacterized protein</fullName>
    </submittedName>
</protein>
<proteinExistence type="predicted"/>
<name>A0A5B0SD16_PUCGR</name>
<dbReference type="AlphaFoldDB" id="A0A5B0SD16"/>
<dbReference type="Proteomes" id="UP000325313">
    <property type="component" value="Unassembled WGS sequence"/>
</dbReference>
<keyword evidence="1" id="KW-1133">Transmembrane helix</keyword>
<evidence type="ECO:0000256" key="1">
    <source>
        <dbReference type="SAM" id="Phobius"/>
    </source>
</evidence>
<keyword evidence="1" id="KW-0812">Transmembrane</keyword>
<feature type="transmembrane region" description="Helical" evidence="1">
    <location>
        <begin position="32"/>
        <end position="51"/>
    </location>
</feature>
<comment type="caution">
    <text evidence="2">The sequence shown here is derived from an EMBL/GenBank/DDBJ whole genome shotgun (WGS) entry which is preliminary data.</text>
</comment>
<evidence type="ECO:0000313" key="3">
    <source>
        <dbReference type="Proteomes" id="UP000325313"/>
    </source>
</evidence>
<gene>
    <name evidence="2" type="ORF">PGTUg99_024948</name>
</gene>
<evidence type="ECO:0000313" key="2">
    <source>
        <dbReference type="EMBL" id="KAA1135435.1"/>
    </source>
</evidence>
<sequence length="91" mass="10618">MPTLVYDQYQTLHSFQARSVGEALSPNSTQRITLYVIAGYALFILIAWNLWGLRHIIYPFKLLTVAFHELSVSTEPLITYFRFLHSLQEEQ</sequence>
<dbReference type="EMBL" id="VDEP01000039">
    <property type="protein sequence ID" value="KAA1135435.1"/>
    <property type="molecule type" value="Genomic_DNA"/>
</dbReference>
<dbReference type="PANTHER" id="PTHR33979">
    <property type="entry name" value="OS02G0221600 PROTEIN"/>
    <property type="match status" value="1"/>
</dbReference>
<reference evidence="2 3" key="1">
    <citation type="submission" date="2019-05" db="EMBL/GenBank/DDBJ databases">
        <title>Emergence of the Ug99 lineage of the wheat stem rust pathogen through somatic hybridization.</title>
        <authorList>
            <person name="Li F."/>
            <person name="Upadhyaya N.M."/>
            <person name="Sperschneider J."/>
            <person name="Matny O."/>
            <person name="Nguyen-Phuc H."/>
            <person name="Mago R."/>
            <person name="Raley C."/>
            <person name="Miller M.E."/>
            <person name="Silverstein K.A.T."/>
            <person name="Henningsen E."/>
            <person name="Hirsch C.D."/>
            <person name="Visser B."/>
            <person name="Pretorius Z.A."/>
            <person name="Steffenson B.J."/>
            <person name="Schwessinger B."/>
            <person name="Dodds P.N."/>
            <person name="Figueroa M."/>
        </authorList>
    </citation>
    <scope>NUCLEOTIDE SEQUENCE [LARGE SCALE GENOMIC DNA]</scope>
    <source>
        <strain evidence="2 3">Ug99</strain>
    </source>
</reference>
<accession>A0A5B0SD16</accession>
<organism evidence="2 3">
    <name type="scientific">Puccinia graminis f. sp. tritici</name>
    <dbReference type="NCBI Taxonomy" id="56615"/>
    <lineage>
        <taxon>Eukaryota</taxon>
        <taxon>Fungi</taxon>
        <taxon>Dikarya</taxon>
        <taxon>Basidiomycota</taxon>
        <taxon>Pucciniomycotina</taxon>
        <taxon>Pucciniomycetes</taxon>
        <taxon>Pucciniales</taxon>
        <taxon>Pucciniaceae</taxon>
        <taxon>Puccinia</taxon>
    </lineage>
</organism>
<keyword evidence="1" id="KW-0472">Membrane</keyword>
<dbReference type="PANTHER" id="PTHR33979:SF2">
    <property type="entry name" value="PEPTIDASE M50B-LIKE-DOMAIN-CONTAINING PROTEIN"/>
    <property type="match status" value="1"/>
</dbReference>